<gene>
    <name evidence="1" type="ORF">PGLA1383_LOCUS11842</name>
</gene>
<evidence type="ECO:0000313" key="2">
    <source>
        <dbReference type="Proteomes" id="UP000654075"/>
    </source>
</evidence>
<protein>
    <submittedName>
        <fullName evidence="1">Uncharacterized protein</fullName>
    </submittedName>
</protein>
<comment type="caution">
    <text evidence="1">The sequence shown here is derived from an EMBL/GenBank/DDBJ whole genome shotgun (WGS) entry which is preliminary data.</text>
</comment>
<dbReference type="EMBL" id="CAJNNV010006210">
    <property type="protein sequence ID" value="CAE8593243.1"/>
    <property type="molecule type" value="Genomic_DNA"/>
</dbReference>
<name>A0A813E6K7_POLGL</name>
<reference evidence="1" key="1">
    <citation type="submission" date="2021-02" db="EMBL/GenBank/DDBJ databases">
        <authorList>
            <person name="Dougan E. K."/>
            <person name="Rhodes N."/>
            <person name="Thang M."/>
            <person name="Chan C."/>
        </authorList>
    </citation>
    <scope>NUCLEOTIDE SEQUENCE</scope>
</reference>
<keyword evidence="2" id="KW-1185">Reference proteome</keyword>
<dbReference type="Proteomes" id="UP000654075">
    <property type="component" value="Unassembled WGS sequence"/>
</dbReference>
<evidence type="ECO:0000313" key="1">
    <source>
        <dbReference type="EMBL" id="CAE8593243.1"/>
    </source>
</evidence>
<organism evidence="1 2">
    <name type="scientific">Polarella glacialis</name>
    <name type="common">Dinoflagellate</name>
    <dbReference type="NCBI Taxonomy" id="89957"/>
    <lineage>
        <taxon>Eukaryota</taxon>
        <taxon>Sar</taxon>
        <taxon>Alveolata</taxon>
        <taxon>Dinophyceae</taxon>
        <taxon>Suessiales</taxon>
        <taxon>Suessiaceae</taxon>
        <taxon>Polarella</taxon>
    </lineage>
</organism>
<sequence>MEHILMYTAFCKAHVHAQHEFVEFFGQQGMPRSGEQACVILESHTLVYRASVAALRAASTLEQEALDDLNILREGTAAVESMRKFIGHAQEQNVISSSAAETLMEPMVNKQQDWINHIHGVELGTATGAKNMPSLAADKSESYRITDDFTGAVPPAVRKAPKAKAGWGSCMGTLPEVHLLQHAAAEAFLSYVFWGWA</sequence>
<proteinExistence type="predicted"/>
<accession>A0A813E6K7</accession>
<dbReference type="AlphaFoldDB" id="A0A813E6K7"/>